<proteinExistence type="predicted"/>
<feature type="compositionally biased region" description="Acidic residues" evidence="1">
    <location>
        <begin position="207"/>
        <end position="217"/>
    </location>
</feature>
<dbReference type="SMART" id="SM00871">
    <property type="entry name" value="AraC_E_bind"/>
    <property type="match status" value="1"/>
</dbReference>
<dbReference type="PANTHER" id="PTHR15949">
    <property type="entry name" value="TESTIS-EXPRESSED PROTEIN 264"/>
    <property type="match status" value="1"/>
</dbReference>
<organism evidence="3 4">
    <name type="scientific">Acanthaster planci</name>
    <name type="common">Crown-of-thorns starfish</name>
    <dbReference type="NCBI Taxonomy" id="133434"/>
    <lineage>
        <taxon>Eukaryota</taxon>
        <taxon>Metazoa</taxon>
        <taxon>Echinodermata</taxon>
        <taxon>Eleutherozoa</taxon>
        <taxon>Asterozoa</taxon>
        <taxon>Asteroidea</taxon>
        <taxon>Valvatacea</taxon>
        <taxon>Valvatida</taxon>
        <taxon>Acanthasteridae</taxon>
        <taxon>Acanthaster</taxon>
    </lineage>
</organism>
<dbReference type="GO" id="GO:0005789">
    <property type="term" value="C:endoplasmic reticulum membrane"/>
    <property type="evidence" value="ECO:0007669"/>
    <property type="project" value="TreeGrafter"/>
</dbReference>
<dbReference type="GO" id="GO:0106300">
    <property type="term" value="P:protein-DNA covalent cross-linking repair"/>
    <property type="evidence" value="ECO:0007669"/>
    <property type="project" value="TreeGrafter"/>
</dbReference>
<dbReference type="OrthoDB" id="2140079at2759"/>
<dbReference type="PANTHER" id="PTHR15949:SF3">
    <property type="entry name" value="TESTIS-EXPRESSED PROTEIN 264"/>
    <property type="match status" value="1"/>
</dbReference>
<keyword evidence="3" id="KW-1185">Reference proteome</keyword>
<dbReference type="OMA" id="GPYKECG"/>
<dbReference type="AlphaFoldDB" id="A0A8B7Z1J1"/>
<dbReference type="SUPFAM" id="SSF55136">
    <property type="entry name" value="Probable bacterial effector-binding domain"/>
    <property type="match status" value="1"/>
</dbReference>
<dbReference type="RefSeq" id="XP_022098842.1">
    <property type="nucleotide sequence ID" value="XM_022243150.1"/>
</dbReference>
<dbReference type="Proteomes" id="UP000694845">
    <property type="component" value="Unplaced"/>
</dbReference>
<dbReference type="GO" id="GO:0005634">
    <property type="term" value="C:nucleus"/>
    <property type="evidence" value="ECO:0007669"/>
    <property type="project" value="TreeGrafter"/>
</dbReference>
<feature type="compositionally biased region" description="Polar residues" evidence="1">
    <location>
        <begin position="239"/>
        <end position="248"/>
    </location>
</feature>
<gene>
    <name evidence="4" type="primary">LOC110983689</name>
</gene>
<dbReference type="GO" id="GO:0005657">
    <property type="term" value="C:replication fork"/>
    <property type="evidence" value="ECO:0007669"/>
    <property type="project" value="TreeGrafter"/>
</dbReference>
<sequence>MASILVLGIVGVLIAIVVTLFCLLVFSGLFHAIEIGTKKSPVSKLHIAYKFARGSYSEGGPLWTEVSKEAPNLRCIGVYYDDPNTVRTANLRYIVGMILSEGDDEPDKELEERLVAKGFKTADFPEVSTMVQTTFPFTTTLSIYIAIFRVYPALHNYVKANDLCAYPFIELYDNGLIHFLAPLSKQKDFYVPETGGVEIGELSAGQLDEDEEGEDQETSQRSVAEDEPRDPADTPGGEDSTNSDSSFEQVDPPEMK</sequence>
<feature type="region of interest" description="Disordered" evidence="1">
    <location>
        <begin position="201"/>
        <end position="256"/>
    </location>
</feature>
<dbReference type="GO" id="GO:0061709">
    <property type="term" value="P:reticulophagy"/>
    <property type="evidence" value="ECO:0007669"/>
    <property type="project" value="TreeGrafter"/>
</dbReference>
<dbReference type="InterPro" id="IPR011256">
    <property type="entry name" value="Reg_factor_effector_dom_sf"/>
</dbReference>
<dbReference type="CTD" id="51368"/>
<dbReference type="GO" id="GO:0000421">
    <property type="term" value="C:autophagosome membrane"/>
    <property type="evidence" value="ECO:0007669"/>
    <property type="project" value="TreeGrafter"/>
</dbReference>
<dbReference type="Gene3D" id="3.20.80.10">
    <property type="entry name" value="Regulatory factor, effector binding domain"/>
    <property type="match status" value="1"/>
</dbReference>
<protein>
    <submittedName>
        <fullName evidence="4">Testis-expressed protein 264-like</fullName>
    </submittedName>
</protein>
<accession>A0A8B7Z1J1</accession>
<evidence type="ECO:0000313" key="4">
    <source>
        <dbReference type="RefSeq" id="XP_022098842.1"/>
    </source>
</evidence>
<evidence type="ECO:0000259" key="2">
    <source>
        <dbReference type="SMART" id="SM00871"/>
    </source>
</evidence>
<dbReference type="KEGG" id="aplc:110983689"/>
<dbReference type="GeneID" id="110983689"/>
<reference evidence="4" key="1">
    <citation type="submission" date="2025-08" db="UniProtKB">
        <authorList>
            <consortium name="RefSeq"/>
        </authorList>
    </citation>
    <scope>IDENTIFICATION</scope>
</reference>
<name>A0A8B7Z1J1_ACAPL</name>
<feature type="compositionally biased region" description="Basic and acidic residues" evidence="1">
    <location>
        <begin position="223"/>
        <end position="232"/>
    </location>
</feature>
<evidence type="ECO:0000256" key="1">
    <source>
        <dbReference type="SAM" id="MobiDB-lite"/>
    </source>
</evidence>
<dbReference type="InterPro" id="IPR010499">
    <property type="entry name" value="AraC_E-bd"/>
</dbReference>
<feature type="domain" description="AraC effector-binding" evidence="2">
    <location>
        <begin position="31"/>
        <end position="184"/>
    </location>
</feature>
<evidence type="ECO:0000313" key="3">
    <source>
        <dbReference type="Proteomes" id="UP000694845"/>
    </source>
</evidence>